<proteinExistence type="predicted"/>
<reference evidence="5" key="1">
    <citation type="journal article" date="2019" name="Int. J. Syst. Evol. Microbiol.">
        <title>The Global Catalogue of Microorganisms (GCM) 10K type strain sequencing project: providing services to taxonomists for standard genome sequencing and annotation.</title>
        <authorList>
            <consortium name="The Broad Institute Genomics Platform"/>
            <consortium name="The Broad Institute Genome Sequencing Center for Infectious Disease"/>
            <person name="Wu L."/>
            <person name="Ma J."/>
        </authorList>
    </citation>
    <scope>NUCLEOTIDE SEQUENCE [LARGE SCALE GENOMIC DNA]</scope>
    <source>
        <strain evidence="5">VKM B-3159</strain>
    </source>
</reference>
<accession>A0ABT9JWS3</accession>
<evidence type="ECO:0000313" key="4">
    <source>
        <dbReference type="EMBL" id="MDP8568934.1"/>
    </source>
</evidence>
<dbReference type="RefSeq" id="WP_306390733.1">
    <property type="nucleotide sequence ID" value="NZ_JAVCAP010000038.1"/>
</dbReference>
<keyword evidence="5" id="KW-1185">Reference proteome</keyword>
<dbReference type="InterPro" id="IPR007159">
    <property type="entry name" value="SpoVT-AbrB_dom"/>
</dbReference>
<evidence type="ECO:0000256" key="1">
    <source>
        <dbReference type="PROSITE-ProRule" id="PRU01076"/>
    </source>
</evidence>
<dbReference type="InterPro" id="IPR037914">
    <property type="entry name" value="SpoVT-AbrB_sf"/>
</dbReference>
<dbReference type="PROSITE" id="PS51740">
    <property type="entry name" value="SPOVT_ABRB"/>
    <property type="match status" value="1"/>
</dbReference>
<feature type="domain" description="SpoVT-AbrB" evidence="3">
    <location>
        <begin position="6"/>
        <end position="48"/>
    </location>
</feature>
<feature type="compositionally biased region" description="Basic and acidic residues" evidence="2">
    <location>
        <begin position="79"/>
        <end position="89"/>
    </location>
</feature>
<keyword evidence="1 4" id="KW-0238">DNA-binding</keyword>
<name>A0ABT9JWS3_9PROT</name>
<evidence type="ECO:0000256" key="2">
    <source>
        <dbReference type="SAM" id="MobiDB-lite"/>
    </source>
</evidence>
<evidence type="ECO:0000259" key="3">
    <source>
        <dbReference type="PROSITE" id="PS51740"/>
    </source>
</evidence>
<feature type="region of interest" description="Disordered" evidence="2">
    <location>
        <begin position="68"/>
        <end position="89"/>
    </location>
</feature>
<organism evidence="4 5">
    <name type="scientific">Methylophilus aquaticus</name>
    <dbReference type="NCBI Taxonomy" id="1971610"/>
    <lineage>
        <taxon>Bacteria</taxon>
        <taxon>Pseudomonadati</taxon>
        <taxon>Pseudomonadota</taxon>
        <taxon>Betaproteobacteria</taxon>
        <taxon>Nitrosomonadales</taxon>
        <taxon>Methylophilaceae</taxon>
        <taxon>Methylophilus</taxon>
    </lineage>
</organism>
<comment type="caution">
    <text evidence="4">The sequence shown here is derived from an EMBL/GenBank/DDBJ whole genome shotgun (WGS) entry which is preliminary data.</text>
</comment>
<evidence type="ECO:0000313" key="5">
    <source>
        <dbReference type="Proteomes" id="UP001225906"/>
    </source>
</evidence>
<dbReference type="Proteomes" id="UP001225906">
    <property type="component" value="Unassembled WGS sequence"/>
</dbReference>
<sequence>MEAKKAKLFKNGASQAVRLPAEFRFEGNEVYIAKNHVTGDVILSSRPGNYAWGDFFQKLHSINTTDDFMQDRPMNTPPQERHLFDGELE</sequence>
<gene>
    <name evidence="4" type="ORF">Q9291_13875</name>
</gene>
<dbReference type="GO" id="GO:0003677">
    <property type="term" value="F:DNA binding"/>
    <property type="evidence" value="ECO:0007669"/>
    <property type="project" value="UniProtKB-KW"/>
</dbReference>
<dbReference type="EMBL" id="JAVCAP010000038">
    <property type="protein sequence ID" value="MDP8568934.1"/>
    <property type="molecule type" value="Genomic_DNA"/>
</dbReference>
<dbReference type="SUPFAM" id="SSF89447">
    <property type="entry name" value="AbrB/MazE/MraZ-like"/>
    <property type="match status" value="1"/>
</dbReference>
<dbReference type="Gene3D" id="2.10.260.10">
    <property type="match status" value="1"/>
</dbReference>
<protein>
    <submittedName>
        <fullName evidence="4">AbrB/MazE/SpoVT family DNA-binding domain-containing protein</fullName>
    </submittedName>
</protein>